<evidence type="ECO:0000256" key="2">
    <source>
        <dbReference type="ARBA" id="ARBA00023125"/>
    </source>
</evidence>
<keyword evidence="1" id="KW-0805">Transcription regulation</keyword>
<dbReference type="Gene3D" id="1.10.357.10">
    <property type="entry name" value="Tetracycline Repressor, domain 2"/>
    <property type="match status" value="1"/>
</dbReference>
<evidence type="ECO:0000313" key="6">
    <source>
        <dbReference type="EMBL" id="KMS51513.1"/>
    </source>
</evidence>
<proteinExistence type="predicted"/>
<dbReference type="InterPro" id="IPR001647">
    <property type="entry name" value="HTH_TetR"/>
</dbReference>
<evidence type="ECO:0000259" key="5">
    <source>
        <dbReference type="PROSITE" id="PS50977"/>
    </source>
</evidence>
<name>A0A0J7XK99_9SPHN</name>
<dbReference type="GO" id="GO:0003700">
    <property type="term" value="F:DNA-binding transcription factor activity"/>
    <property type="evidence" value="ECO:0007669"/>
    <property type="project" value="TreeGrafter"/>
</dbReference>
<dbReference type="Gene3D" id="1.10.10.60">
    <property type="entry name" value="Homeodomain-like"/>
    <property type="match status" value="1"/>
</dbReference>
<dbReference type="Proteomes" id="UP000052268">
    <property type="component" value="Unassembled WGS sequence"/>
</dbReference>
<comment type="caution">
    <text evidence="6">The sequence shown here is derived from an EMBL/GenBank/DDBJ whole genome shotgun (WGS) entry which is preliminary data.</text>
</comment>
<evidence type="ECO:0000313" key="7">
    <source>
        <dbReference type="Proteomes" id="UP000052268"/>
    </source>
</evidence>
<dbReference type="PANTHER" id="PTHR30055:SF220">
    <property type="entry name" value="TETR-FAMILY REGULATORY PROTEIN"/>
    <property type="match status" value="1"/>
</dbReference>
<keyword evidence="3" id="KW-0804">Transcription</keyword>
<dbReference type="OrthoDB" id="7056813at2"/>
<keyword evidence="7" id="KW-1185">Reference proteome</keyword>
<dbReference type="EMBL" id="JACU01000012">
    <property type="protein sequence ID" value="KMS51513.1"/>
    <property type="molecule type" value="Genomic_DNA"/>
</dbReference>
<dbReference type="GeneID" id="29275509"/>
<feature type="domain" description="HTH tetR-type" evidence="5">
    <location>
        <begin position="23"/>
        <end position="83"/>
    </location>
</feature>
<organism evidence="6 7">
    <name type="scientific">Novosphingobium barchaimii LL02</name>
    <dbReference type="NCBI Taxonomy" id="1114963"/>
    <lineage>
        <taxon>Bacteria</taxon>
        <taxon>Pseudomonadati</taxon>
        <taxon>Pseudomonadota</taxon>
        <taxon>Alphaproteobacteria</taxon>
        <taxon>Sphingomonadales</taxon>
        <taxon>Sphingomonadaceae</taxon>
        <taxon>Novosphingobium</taxon>
    </lineage>
</organism>
<reference evidence="6 7" key="1">
    <citation type="journal article" date="2015" name="G3 (Bethesda)">
        <title>Insights into Ongoing Evolution of the Hexachlorocyclohexane Catabolic Pathway from Comparative Genomics of Ten Sphingomonadaceae Strains.</title>
        <authorList>
            <person name="Pearce S.L."/>
            <person name="Oakeshott J.G."/>
            <person name="Pandey G."/>
        </authorList>
    </citation>
    <scope>NUCLEOTIDE SEQUENCE [LARGE SCALE GENOMIC DNA]</scope>
    <source>
        <strain evidence="6 7">LL02</strain>
    </source>
</reference>
<dbReference type="InterPro" id="IPR025996">
    <property type="entry name" value="MT1864/Rv1816-like_C"/>
</dbReference>
<gene>
    <name evidence="6" type="ORF">V474_04555</name>
</gene>
<dbReference type="PROSITE" id="PS50977">
    <property type="entry name" value="HTH_TETR_2"/>
    <property type="match status" value="1"/>
</dbReference>
<keyword evidence="2 4" id="KW-0238">DNA-binding</keyword>
<evidence type="ECO:0000256" key="3">
    <source>
        <dbReference type="ARBA" id="ARBA00023163"/>
    </source>
</evidence>
<sequence>MPSGTARWEGGVDLQQVRATYRDETRSAILAAAARILSEEGPAALTVRRVAEVVNASTKMIYTCFSGKAGLLDALYIHSFDGLGREFGKCLAEPAPVARLRAICKAYRAYALAEPAFYNVMFGDLGRAYEAPLESRRRAWSTFRAMREAVAACLPEDRRDEARQLSQMLWATLHGVVSLELRGLLGEKTDAGDLYDRTSELFLQGSGLIPS</sequence>
<evidence type="ECO:0000256" key="4">
    <source>
        <dbReference type="PROSITE-ProRule" id="PRU00335"/>
    </source>
</evidence>
<dbReference type="Pfam" id="PF00440">
    <property type="entry name" value="TetR_N"/>
    <property type="match status" value="1"/>
</dbReference>
<dbReference type="InterPro" id="IPR036271">
    <property type="entry name" value="Tet_transcr_reg_TetR-rel_C_sf"/>
</dbReference>
<dbReference type="InterPro" id="IPR009057">
    <property type="entry name" value="Homeodomain-like_sf"/>
</dbReference>
<dbReference type="GO" id="GO:0000976">
    <property type="term" value="F:transcription cis-regulatory region binding"/>
    <property type="evidence" value="ECO:0007669"/>
    <property type="project" value="TreeGrafter"/>
</dbReference>
<feature type="DNA-binding region" description="H-T-H motif" evidence="4">
    <location>
        <begin position="46"/>
        <end position="65"/>
    </location>
</feature>
<dbReference type="InterPro" id="IPR050109">
    <property type="entry name" value="HTH-type_TetR-like_transc_reg"/>
</dbReference>
<dbReference type="PATRIC" id="fig|1114963.3.peg.4546"/>
<dbReference type="PANTHER" id="PTHR30055">
    <property type="entry name" value="HTH-TYPE TRANSCRIPTIONAL REGULATOR RUTR"/>
    <property type="match status" value="1"/>
</dbReference>
<evidence type="ECO:0000256" key="1">
    <source>
        <dbReference type="ARBA" id="ARBA00023015"/>
    </source>
</evidence>
<protein>
    <submittedName>
        <fullName evidence="6">TetR family transcriptional regulator</fullName>
    </submittedName>
</protein>
<dbReference type="SUPFAM" id="SSF46689">
    <property type="entry name" value="Homeodomain-like"/>
    <property type="match status" value="1"/>
</dbReference>
<dbReference type="SUPFAM" id="SSF48498">
    <property type="entry name" value="Tetracyclin repressor-like, C-terminal domain"/>
    <property type="match status" value="1"/>
</dbReference>
<dbReference type="RefSeq" id="WP_007684910.1">
    <property type="nucleotide sequence ID" value="NZ_KQ130458.1"/>
</dbReference>
<dbReference type="AlphaFoldDB" id="A0A0J7XK99"/>
<accession>A0A0J7XK99</accession>
<dbReference type="Pfam" id="PF13305">
    <property type="entry name" value="TetR_C_33"/>
    <property type="match status" value="1"/>
</dbReference>